<name>A0ABV0CD85_9NEIS</name>
<accession>A0ABV0CD85</accession>
<dbReference type="InterPro" id="IPR014915">
    <property type="entry name" value="Phage_TLS_TfmB"/>
</dbReference>
<proteinExistence type="predicted"/>
<dbReference type="RefSeq" id="WP_346787274.1">
    <property type="nucleotide sequence ID" value="NZ_JAYFSJ010000001.1"/>
</dbReference>
<keyword evidence="2" id="KW-1185">Reference proteome</keyword>
<evidence type="ECO:0000313" key="1">
    <source>
        <dbReference type="EMBL" id="MEN7429156.1"/>
    </source>
</evidence>
<protein>
    <submittedName>
        <fullName evidence="1">DUF1799 domain-containing protein</fullName>
    </submittedName>
</protein>
<organism evidence="1 2">
    <name type="scientific">Chromobacterium indicum</name>
    <dbReference type="NCBI Taxonomy" id="3110228"/>
    <lineage>
        <taxon>Bacteria</taxon>
        <taxon>Pseudomonadati</taxon>
        <taxon>Pseudomonadota</taxon>
        <taxon>Betaproteobacteria</taxon>
        <taxon>Neisseriales</taxon>
        <taxon>Chromobacteriaceae</taxon>
        <taxon>Chromobacterium</taxon>
    </lineage>
</organism>
<gene>
    <name evidence="1" type="ORF">VA599_00275</name>
</gene>
<comment type="caution">
    <text evidence="1">The sequence shown here is derived from an EMBL/GenBank/DDBJ whole genome shotgun (WGS) entry which is preliminary data.</text>
</comment>
<dbReference type="EMBL" id="JAYFSJ010000001">
    <property type="protein sequence ID" value="MEN7429156.1"/>
    <property type="molecule type" value="Genomic_DNA"/>
</dbReference>
<reference evidence="1 2" key="1">
    <citation type="submission" date="2023-12" db="EMBL/GenBank/DDBJ databases">
        <title>Chromobacterium sp. strain TRC.1.1.SA producing antimicrobial pigment.</title>
        <authorList>
            <person name="Verma N."/>
            <person name="Choksket S."/>
            <person name="Pinnaka A.K."/>
            <person name="Korpole S."/>
        </authorList>
    </citation>
    <scope>NUCLEOTIDE SEQUENCE [LARGE SCALE GENOMIC DNA]</scope>
    <source>
        <strain evidence="1 2">TRC1.1.SA</strain>
    </source>
</reference>
<evidence type="ECO:0000313" key="2">
    <source>
        <dbReference type="Proteomes" id="UP001405405"/>
    </source>
</evidence>
<dbReference type="Proteomes" id="UP001405405">
    <property type="component" value="Unassembled WGS sequence"/>
</dbReference>
<dbReference type="Pfam" id="PF08809">
    <property type="entry name" value="DUF1799"/>
    <property type="match status" value="1"/>
</dbReference>
<sequence>MYERRPDAAQLDAFGLTAADLGQQQDMDVWPDNWQAVQLLNRMSTQWRVGFGGAMGLDYNVLYRMMDRLGLVPEEFDQLEADIQVMEMTVLEIRQESAS</sequence>